<evidence type="ECO:0000313" key="1">
    <source>
        <dbReference type="EMBL" id="RNA27567.1"/>
    </source>
</evidence>
<dbReference type="Proteomes" id="UP000276133">
    <property type="component" value="Unassembled WGS sequence"/>
</dbReference>
<sequence length="124" mass="15130">MSRKKELWKLVFFSNFDFCVEKKSFCAERFEIVLNGYFFVLKRQKKDFYITRIAKTAKVFLFQESFFRQKSILISQENAMRNFILITQLLQKTDDKKMENENDEKKFLTNLLNICCTKMYERKL</sequence>
<dbReference type="EMBL" id="REGN01002530">
    <property type="protein sequence ID" value="RNA27567.1"/>
    <property type="molecule type" value="Genomic_DNA"/>
</dbReference>
<accession>A0A3M7RW88</accession>
<proteinExistence type="predicted"/>
<name>A0A3M7RW88_BRAPC</name>
<comment type="caution">
    <text evidence="1">The sequence shown here is derived from an EMBL/GenBank/DDBJ whole genome shotgun (WGS) entry which is preliminary data.</text>
</comment>
<keyword evidence="2" id="KW-1185">Reference proteome</keyword>
<dbReference type="AlphaFoldDB" id="A0A3M7RW88"/>
<protein>
    <submittedName>
        <fullName evidence="1">Uncharacterized protein</fullName>
    </submittedName>
</protein>
<organism evidence="1 2">
    <name type="scientific">Brachionus plicatilis</name>
    <name type="common">Marine rotifer</name>
    <name type="synonym">Brachionus muelleri</name>
    <dbReference type="NCBI Taxonomy" id="10195"/>
    <lineage>
        <taxon>Eukaryota</taxon>
        <taxon>Metazoa</taxon>
        <taxon>Spiralia</taxon>
        <taxon>Gnathifera</taxon>
        <taxon>Rotifera</taxon>
        <taxon>Eurotatoria</taxon>
        <taxon>Monogononta</taxon>
        <taxon>Pseudotrocha</taxon>
        <taxon>Ploima</taxon>
        <taxon>Brachionidae</taxon>
        <taxon>Brachionus</taxon>
    </lineage>
</organism>
<gene>
    <name evidence="1" type="ORF">BpHYR1_031395</name>
</gene>
<evidence type="ECO:0000313" key="2">
    <source>
        <dbReference type="Proteomes" id="UP000276133"/>
    </source>
</evidence>
<reference evidence="1 2" key="1">
    <citation type="journal article" date="2018" name="Sci. Rep.">
        <title>Genomic signatures of local adaptation to the degree of environmental predictability in rotifers.</title>
        <authorList>
            <person name="Franch-Gras L."/>
            <person name="Hahn C."/>
            <person name="Garcia-Roger E.M."/>
            <person name="Carmona M.J."/>
            <person name="Serra M."/>
            <person name="Gomez A."/>
        </authorList>
    </citation>
    <scope>NUCLEOTIDE SEQUENCE [LARGE SCALE GENOMIC DNA]</scope>
    <source>
        <strain evidence="1">HYR1</strain>
    </source>
</reference>